<dbReference type="EMBL" id="LRQB01000027">
    <property type="protein sequence ID" value="KXA21750.1"/>
    <property type="molecule type" value="Genomic_DNA"/>
</dbReference>
<name>A0A133NZP5_GARVA</name>
<dbReference type="AlphaFoldDB" id="A0A133NZP5"/>
<accession>A0A133NZP5</accession>
<reference evidence="1 2" key="1">
    <citation type="submission" date="2016-01" db="EMBL/GenBank/DDBJ databases">
        <authorList>
            <person name="Oliw E.H."/>
        </authorList>
    </citation>
    <scope>NUCLEOTIDE SEQUENCE [LARGE SCALE GENOMIC DNA]</scope>
    <source>
        <strain evidence="1 2">PSS_7772B</strain>
    </source>
</reference>
<sequence>NGYAVRNKRENRSSRAVNYDWQNSARLIKQRATGKTALGSEE</sequence>
<evidence type="ECO:0000313" key="2">
    <source>
        <dbReference type="Proteomes" id="UP000070687"/>
    </source>
</evidence>
<gene>
    <name evidence="1" type="ORF">HMPREF3208_00469</name>
</gene>
<feature type="non-terminal residue" evidence="1">
    <location>
        <position position="1"/>
    </location>
</feature>
<protein>
    <submittedName>
        <fullName evidence="1">Uncharacterized protein</fullName>
    </submittedName>
</protein>
<organism evidence="1 2">
    <name type="scientific">Gardnerella vaginalis</name>
    <dbReference type="NCBI Taxonomy" id="2702"/>
    <lineage>
        <taxon>Bacteria</taxon>
        <taxon>Bacillati</taxon>
        <taxon>Actinomycetota</taxon>
        <taxon>Actinomycetes</taxon>
        <taxon>Bifidobacteriales</taxon>
        <taxon>Bifidobacteriaceae</taxon>
        <taxon>Gardnerella</taxon>
    </lineage>
</organism>
<dbReference type="Proteomes" id="UP000070687">
    <property type="component" value="Unassembled WGS sequence"/>
</dbReference>
<proteinExistence type="predicted"/>
<dbReference type="PATRIC" id="fig|2702.100.peg.448"/>
<evidence type="ECO:0000313" key="1">
    <source>
        <dbReference type="EMBL" id="KXA21750.1"/>
    </source>
</evidence>
<comment type="caution">
    <text evidence="1">The sequence shown here is derived from an EMBL/GenBank/DDBJ whole genome shotgun (WGS) entry which is preliminary data.</text>
</comment>